<dbReference type="Proteomes" id="UP000585258">
    <property type="component" value="Unassembled WGS sequence"/>
</dbReference>
<reference evidence="2 3" key="1">
    <citation type="submission" date="2020-08" db="EMBL/GenBank/DDBJ databases">
        <title>Clostridia isolated from Swiss meat.</title>
        <authorList>
            <person name="Wambui J."/>
            <person name="Stevens M.J.A."/>
            <person name="Stephan R."/>
        </authorList>
    </citation>
    <scope>NUCLEOTIDE SEQUENCE [LARGE SCALE GENOMIC DNA]</scope>
    <source>
        <strain evidence="2 3">CM001</strain>
    </source>
</reference>
<gene>
    <name evidence="2" type="ORF">H7E68_17435</name>
</gene>
<evidence type="ECO:0000313" key="2">
    <source>
        <dbReference type="EMBL" id="MBB6716479.1"/>
    </source>
</evidence>
<dbReference type="EMBL" id="JACKWY010000015">
    <property type="protein sequence ID" value="MBB6716479.1"/>
    <property type="molecule type" value="Genomic_DNA"/>
</dbReference>
<dbReference type="InterPro" id="IPR013560">
    <property type="entry name" value="DUF1722"/>
</dbReference>
<proteinExistence type="predicted"/>
<dbReference type="AlphaFoldDB" id="A0A7X0SFA4"/>
<feature type="domain" description="DUF1722" evidence="1">
    <location>
        <begin position="3"/>
        <end position="83"/>
    </location>
</feature>
<comment type="caution">
    <text evidence="2">The sequence shown here is derived from an EMBL/GenBank/DDBJ whole genome shotgun (WGS) entry which is preliminary data.</text>
</comment>
<dbReference type="Pfam" id="PF08349">
    <property type="entry name" value="DUF1722"/>
    <property type="match status" value="1"/>
</dbReference>
<dbReference type="RefSeq" id="WP_185165540.1">
    <property type="nucleotide sequence ID" value="NZ_JACKWY010000015.1"/>
</dbReference>
<sequence>MAHQSKKKLGEIVAAARRNNINEALQEYKYLLVKALKVPSSTMRNVNMRLHLFGYFSKQLTQEEKIFFLDNLEKYQNKKNSIFTTINNN</sequence>
<name>A0A7X0SFA4_9CLOT</name>
<accession>A0A7X0SFA4</accession>
<protein>
    <submittedName>
        <fullName evidence="2">DUF1722 domain-containing protein</fullName>
    </submittedName>
</protein>
<evidence type="ECO:0000259" key="1">
    <source>
        <dbReference type="Pfam" id="PF08349"/>
    </source>
</evidence>
<evidence type="ECO:0000313" key="3">
    <source>
        <dbReference type="Proteomes" id="UP000585258"/>
    </source>
</evidence>
<organism evidence="2 3">
    <name type="scientific">Clostridium gasigenes</name>
    <dbReference type="NCBI Taxonomy" id="94869"/>
    <lineage>
        <taxon>Bacteria</taxon>
        <taxon>Bacillati</taxon>
        <taxon>Bacillota</taxon>
        <taxon>Clostridia</taxon>
        <taxon>Eubacteriales</taxon>
        <taxon>Clostridiaceae</taxon>
        <taxon>Clostridium</taxon>
    </lineage>
</organism>